<dbReference type="EMBL" id="WAAR01000214">
    <property type="protein sequence ID" value="KAB1102968.1"/>
    <property type="molecule type" value="Genomic_DNA"/>
</dbReference>
<protein>
    <submittedName>
        <fullName evidence="1">Uncharacterized protein</fullName>
    </submittedName>
</protein>
<accession>A0ABQ6U9J3</accession>
<sequence>MDAVSAAVLAALASGAGGEMGRQAWTALTALVHRPSSAVDNDGPSSAPDGERELAALEATSADPVVAERLAEVLTRRSANDAQFATDLDAVLAQAVAALNPPQVSNTISGRVTGSAIQGRDFSGPISFG</sequence>
<proteinExistence type="predicted"/>
<evidence type="ECO:0000313" key="2">
    <source>
        <dbReference type="Proteomes" id="UP000471364"/>
    </source>
</evidence>
<gene>
    <name evidence="1" type="ORF">F6X54_30015</name>
</gene>
<comment type="caution">
    <text evidence="1">The sequence shown here is derived from an EMBL/GenBank/DDBJ whole genome shotgun (WGS) entry which is preliminary data.</text>
</comment>
<evidence type="ECO:0000313" key="1">
    <source>
        <dbReference type="EMBL" id="KAB1102968.1"/>
    </source>
</evidence>
<keyword evidence="2" id="KW-1185">Reference proteome</keyword>
<name>A0ABQ6U9J3_9ACTN</name>
<reference evidence="1 2" key="1">
    <citation type="submission" date="2019-09" db="EMBL/GenBank/DDBJ databases">
        <title>High taxonomic diversity of Micromonospora strains isolated from Medicago sativa nodules in different geographical locations.</title>
        <authorList>
            <person name="Martinez-Hidalgo P."/>
            <person name="Flores-Felix J.D."/>
            <person name="Velazquez E."/>
            <person name="Brau L."/>
            <person name="Trujillo M.E."/>
            <person name="Martinez-Molina E."/>
        </authorList>
    </citation>
    <scope>NUCLEOTIDE SEQUENCE [LARGE SCALE GENOMIC DNA]</scope>
    <source>
        <strain evidence="1 2">ALFB5</strain>
    </source>
</reference>
<dbReference type="Proteomes" id="UP000471364">
    <property type="component" value="Unassembled WGS sequence"/>
</dbReference>
<organism evidence="1 2">
    <name type="scientific">Micromonospora aurantiaca</name>
    <name type="common">nom. illeg.</name>
    <dbReference type="NCBI Taxonomy" id="47850"/>
    <lineage>
        <taxon>Bacteria</taxon>
        <taxon>Bacillati</taxon>
        <taxon>Actinomycetota</taxon>
        <taxon>Actinomycetes</taxon>
        <taxon>Micromonosporales</taxon>
        <taxon>Micromonosporaceae</taxon>
        <taxon>Micromonospora</taxon>
    </lineage>
</organism>
<dbReference type="RefSeq" id="WP_151015787.1">
    <property type="nucleotide sequence ID" value="NZ_WAAR01000214.1"/>
</dbReference>